<reference evidence="2" key="1">
    <citation type="submission" date="2020-09" db="EMBL/GenBank/DDBJ databases">
        <title>Genome-Enabled Discovery of Anthraquinone Biosynthesis in Senna tora.</title>
        <authorList>
            <person name="Kang S.-H."/>
            <person name="Pandey R.P."/>
            <person name="Lee C.-M."/>
            <person name="Sim J.-S."/>
            <person name="Jeong J.-T."/>
            <person name="Choi B.-S."/>
            <person name="Jung M."/>
            <person name="Ginzburg D."/>
            <person name="Zhao K."/>
            <person name="Won S.Y."/>
            <person name="Oh T.-J."/>
            <person name="Yu Y."/>
            <person name="Kim N.-H."/>
            <person name="Lee O.R."/>
            <person name="Lee T.-H."/>
            <person name="Bashyal P."/>
            <person name="Kim T.-S."/>
            <person name="Lee W.-H."/>
            <person name="Kawkins C."/>
            <person name="Kim C.-K."/>
            <person name="Kim J.S."/>
            <person name="Ahn B.O."/>
            <person name="Rhee S.Y."/>
            <person name="Sohng J.K."/>
        </authorList>
    </citation>
    <scope>NUCLEOTIDE SEQUENCE</scope>
    <source>
        <tissue evidence="2">Leaf</tissue>
    </source>
</reference>
<protein>
    <submittedName>
        <fullName evidence="2">Uncharacterized protein</fullName>
    </submittedName>
</protein>
<dbReference type="EMBL" id="JAAIUW010000013">
    <property type="protein sequence ID" value="KAF7802425.1"/>
    <property type="molecule type" value="Genomic_DNA"/>
</dbReference>
<accession>A0A834SH73</accession>
<dbReference type="Proteomes" id="UP000634136">
    <property type="component" value="Unassembled WGS sequence"/>
</dbReference>
<evidence type="ECO:0000256" key="1">
    <source>
        <dbReference type="SAM" id="MobiDB-lite"/>
    </source>
</evidence>
<keyword evidence="3" id="KW-1185">Reference proteome</keyword>
<feature type="compositionally biased region" description="Basic and acidic residues" evidence="1">
    <location>
        <begin position="41"/>
        <end position="61"/>
    </location>
</feature>
<comment type="caution">
    <text evidence="2">The sequence shown here is derived from an EMBL/GenBank/DDBJ whole genome shotgun (WGS) entry which is preliminary data.</text>
</comment>
<gene>
    <name evidence="2" type="ORF">G2W53_041536</name>
</gene>
<proteinExistence type="predicted"/>
<name>A0A834SH73_9FABA</name>
<dbReference type="AlphaFoldDB" id="A0A834SH73"/>
<evidence type="ECO:0000313" key="2">
    <source>
        <dbReference type="EMBL" id="KAF7802425.1"/>
    </source>
</evidence>
<feature type="region of interest" description="Disordered" evidence="1">
    <location>
        <begin position="1"/>
        <end position="61"/>
    </location>
</feature>
<sequence length="61" mass="7024">MGASGRTKLEEIDQKTDPSKWVEQSWKNLIGRPTNPKGRTKLKEVDRKTEPSKWTGKAERN</sequence>
<organism evidence="2 3">
    <name type="scientific">Senna tora</name>
    <dbReference type="NCBI Taxonomy" id="362788"/>
    <lineage>
        <taxon>Eukaryota</taxon>
        <taxon>Viridiplantae</taxon>
        <taxon>Streptophyta</taxon>
        <taxon>Embryophyta</taxon>
        <taxon>Tracheophyta</taxon>
        <taxon>Spermatophyta</taxon>
        <taxon>Magnoliopsida</taxon>
        <taxon>eudicotyledons</taxon>
        <taxon>Gunneridae</taxon>
        <taxon>Pentapetalae</taxon>
        <taxon>rosids</taxon>
        <taxon>fabids</taxon>
        <taxon>Fabales</taxon>
        <taxon>Fabaceae</taxon>
        <taxon>Caesalpinioideae</taxon>
        <taxon>Cassia clade</taxon>
        <taxon>Senna</taxon>
    </lineage>
</organism>
<evidence type="ECO:0000313" key="3">
    <source>
        <dbReference type="Proteomes" id="UP000634136"/>
    </source>
</evidence>
<feature type="compositionally biased region" description="Basic and acidic residues" evidence="1">
    <location>
        <begin position="7"/>
        <end position="20"/>
    </location>
</feature>